<gene>
    <name evidence="3" type="ORF">SPARVUS_LOCUS10085155</name>
</gene>
<dbReference type="PANTHER" id="PTHR14074:SF14">
    <property type="entry name" value="INTERFERON-INDUCED HELICASE C DOMAIN-CONTAINING PROTEIN 1"/>
    <property type="match status" value="1"/>
</dbReference>
<dbReference type="InterPro" id="IPR006935">
    <property type="entry name" value="Helicase/UvrB_N"/>
</dbReference>
<dbReference type="InterPro" id="IPR014001">
    <property type="entry name" value="Helicase_ATP-bd"/>
</dbReference>
<feature type="domain" description="Helicase ATP-binding" evidence="2">
    <location>
        <begin position="75"/>
        <end position="270"/>
    </location>
</feature>
<feature type="compositionally biased region" description="Polar residues" evidence="1">
    <location>
        <begin position="26"/>
        <end position="45"/>
    </location>
</feature>
<dbReference type="Gene3D" id="3.40.50.300">
    <property type="entry name" value="P-loop containing nucleotide triphosphate hydrolases"/>
    <property type="match status" value="1"/>
</dbReference>
<evidence type="ECO:0000313" key="4">
    <source>
        <dbReference type="Proteomes" id="UP001162483"/>
    </source>
</evidence>
<dbReference type="SUPFAM" id="SSF52540">
    <property type="entry name" value="P-loop containing nucleoside triphosphate hydrolases"/>
    <property type="match status" value="1"/>
</dbReference>
<feature type="non-terminal residue" evidence="3">
    <location>
        <position position="334"/>
    </location>
</feature>
<dbReference type="Proteomes" id="UP001162483">
    <property type="component" value="Unassembled WGS sequence"/>
</dbReference>
<accession>A0ABN9EKP2</accession>
<evidence type="ECO:0000313" key="3">
    <source>
        <dbReference type="EMBL" id="CAI9584794.1"/>
    </source>
</evidence>
<reference evidence="3" key="1">
    <citation type="submission" date="2023-05" db="EMBL/GenBank/DDBJ databases">
        <authorList>
            <person name="Stuckert A."/>
        </authorList>
    </citation>
    <scope>NUCLEOTIDE SEQUENCE</scope>
</reference>
<feature type="non-terminal residue" evidence="3">
    <location>
        <position position="1"/>
    </location>
</feature>
<keyword evidence="4" id="KW-1185">Reference proteome</keyword>
<evidence type="ECO:0000256" key="1">
    <source>
        <dbReference type="SAM" id="MobiDB-lite"/>
    </source>
</evidence>
<dbReference type="InterPro" id="IPR027417">
    <property type="entry name" value="P-loop_NTPase"/>
</dbReference>
<dbReference type="PANTHER" id="PTHR14074">
    <property type="entry name" value="HELICASE WITH DEATH DOMAIN-RELATED"/>
    <property type="match status" value="1"/>
</dbReference>
<name>A0ABN9EKP2_9NEOB</name>
<dbReference type="Pfam" id="PF04851">
    <property type="entry name" value="ResIII"/>
    <property type="match status" value="1"/>
</dbReference>
<dbReference type="InterPro" id="IPR051363">
    <property type="entry name" value="RLR_Helicase"/>
</dbReference>
<proteinExistence type="predicted"/>
<comment type="caution">
    <text evidence="3">The sequence shown here is derived from an EMBL/GenBank/DDBJ whole genome shotgun (WGS) entry which is preliminary data.</text>
</comment>
<evidence type="ECO:0000259" key="2">
    <source>
        <dbReference type="PROSITE" id="PS51192"/>
    </source>
</evidence>
<dbReference type="PROSITE" id="PS51192">
    <property type="entry name" value="HELICASE_ATP_BIND_1"/>
    <property type="match status" value="1"/>
</dbReference>
<organism evidence="3 4">
    <name type="scientific">Staurois parvus</name>
    <dbReference type="NCBI Taxonomy" id="386267"/>
    <lineage>
        <taxon>Eukaryota</taxon>
        <taxon>Metazoa</taxon>
        <taxon>Chordata</taxon>
        <taxon>Craniata</taxon>
        <taxon>Vertebrata</taxon>
        <taxon>Euteleostomi</taxon>
        <taxon>Amphibia</taxon>
        <taxon>Batrachia</taxon>
        <taxon>Anura</taxon>
        <taxon>Neobatrachia</taxon>
        <taxon>Ranoidea</taxon>
        <taxon>Ranidae</taxon>
        <taxon>Staurois</taxon>
    </lineage>
</organism>
<sequence>SDQEAENHNVTADSSLLDSSFAENSATSDLDVSLSESLNKSSDNGEMSYESDDESTDRASPIPEMTLREYQLEVARPALEGENVIICLPTGSGKTRVAVYITRDHLDKRRANGLPAKAIVLVNKVPLVEQHFLSEFQPYLKDSYSVTKISGDSQLKISFPQVVKANAVIICTAQILENSLMQAAENKEEGVRLSDFSLLIIDECHHTIKDAVYNNIMLRYIKQKNRNEKIRKTEGSTEVVPLPQVLGLTASPGVGGAKDSKKAEEHILRICANLDSRIMTVKENTQQLQRQVKLPFKKVDIAEDKKKNPFGDKLKRMMVKIENLGDLSSTSEHG</sequence>
<dbReference type="EMBL" id="CATNWA010015581">
    <property type="protein sequence ID" value="CAI9584794.1"/>
    <property type="molecule type" value="Genomic_DNA"/>
</dbReference>
<feature type="region of interest" description="Disordered" evidence="1">
    <location>
        <begin position="26"/>
        <end position="63"/>
    </location>
</feature>
<protein>
    <recommendedName>
        <fullName evidence="2">Helicase ATP-binding domain-containing protein</fullName>
    </recommendedName>
</protein>
<dbReference type="SMART" id="SM00487">
    <property type="entry name" value="DEXDc"/>
    <property type="match status" value="1"/>
</dbReference>